<sequence>MGNTSSLDTGRRASFARTTLPTEVAIEIAGHLAATLERPMDDLHSLRETCLFMRRVCSDRAVGRRVALDRFKHAMLWNKPARYAILPTRLTQVGNPKASFLTEMRVIFGETCSPQPCLDDLTRAATGEHNVVAYLVALFLYMNNGGVGDDDTTRWYVRRVEGEEQSVASGDSKPTKMRMLSNKGCQLCHEQTAKVVHQTTWRKGGELLPPTLVHGDILCTGSSCGVTKGWPQITLFCSKDCRIHREIVLFQREIGIYN</sequence>
<dbReference type="AlphaFoldDB" id="A0A368PK79"/>
<dbReference type="OrthoDB" id="740716at2759"/>
<gene>
    <name evidence="1" type="ORF">SETIT_1G144300v2</name>
</gene>
<accession>A0A368PK79</accession>
<proteinExistence type="predicted"/>
<protein>
    <recommendedName>
        <fullName evidence="2">F-box domain-containing protein</fullName>
    </recommendedName>
</protein>
<reference evidence="1" key="1">
    <citation type="journal article" date="2012" name="Nat. Biotechnol.">
        <title>Reference genome sequence of the model plant Setaria.</title>
        <authorList>
            <person name="Bennetzen J.L."/>
            <person name="Schmutz J."/>
            <person name="Wang H."/>
            <person name="Percifield R."/>
            <person name="Hawkins J."/>
            <person name="Pontaroli A.C."/>
            <person name="Estep M."/>
            <person name="Feng L."/>
            <person name="Vaughn J.N."/>
            <person name="Grimwood J."/>
            <person name="Jenkins J."/>
            <person name="Barry K."/>
            <person name="Lindquist E."/>
            <person name="Hellsten U."/>
            <person name="Deshpande S."/>
            <person name="Wang X."/>
            <person name="Wu X."/>
            <person name="Mitros T."/>
            <person name="Triplett J."/>
            <person name="Yang X."/>
            <person name="Ye C.Y."/>
            <person name="Mauro-Herrera M."/>
            <person name="Wang L."/>
            <person name="Li P."/>
            <person name="Sharma M."/>
            <person name="Sharma R."/>
            <person name="Ronald P.C."/>
            <person name="Panaud O."/>
            <person name="Kellogg E.A."/>
            <person name="Brutnell T.P."/>
            <person name="Doust A.N."/>
            <person name="Tuskan G.A."/>
            <person name="Rokhsar D."/>
            <person name="Devos K.M."/>
        </authorList>
    </citation>
    <scope>NUCLEOTIDE SEQUENCE [LARGE SCALE GENOMIC DNA]</scope>
    <source>
        <strain evidence="1">Yugu1</strain>
    </source>
</reference>
<reference evidence="1" key="2">
    <citation type="submission" date="2015-07" db="EMBL/GenBank/DDBJ databases">
        <authorList>
            <person name="Noorani M."/>
        </authorList>
    </citation>
    <scope>NUCLEOTIDE SEQUENCE</scope>
    <source>
        <strain evidence="1">Yugu1</strain>
    </source>
</reference>
<dbReference type="InterPro" id="IPR040338">
    <property type="entry name" value="At1g67623-like"/>
</dbReference>
<dbReference type="STRING" id="4555.A0A368PK79"/>
<dbReference type="PANTHER" id="PTHR33784:SF10">
    <property type="entry name" value="F-BOX PROTEIN"/>
    <property type="match status" value="1"/>
</dbReference>
<name>A0A368PK79_SETIT</name>
<evidence type="ECO:0000313" key="1">
    <source>
        <dbReference type="EMBL" id="RCV06201.1"/>
    </source>
</evidence>
<dbReference type="PANTHER" id="PTHR33784">
    <property type="entry name" value="OS05G0482100 PROTEIN"/>
    <property type="match status" value="1"/>
</dbReference>
<dbReference type="EMBL" id="CM003528">
    <property type="protein sequence ID" value="RCV06201.1"/>
    <property type="molecule type" value="Genomic_DNA"/>
</dbReference>
<organism evidence="1">
    <name type="scientific">Setaria italica</name>
    <name type="common">Foxtail millet</name>
    <name type="synonym">Panicum italicum</name>
    <dbReference type="NCBI Taxonomy" id="4555"/>
    <lineage>
        <taxon>Eukaryota</taxon>
        <taxon>Viridiplantae</taxon>
        <taxon>Streptophyta</taxon>
        <taxon>Embryophyta</taxon>
        <taxon>Tracheophyta</taxon>
        <taxon>Spermatophyta</taxon>
        <taxon>Magnoliopsida</taxon>
        <taxon>Liliopsida</taxon>
        <taxon>Poales</taxon>
        <taxon>Poaceae</taxon>
        <taxon>PACMAD clade</taxon>
        <taxon>Panicoideae</taxon>
        <taxon>Panicodae</taxon>
        <taxon>Paniceae</taxon>
        <taxon>Cenchrinae</taxon>
        <taxon>Setaria</taxon>
    </lineage>
</organism>
<evidence type="ECO:0008006" key="2">
    <source>
        <dbReference type="Google" id="ProtNLM"/>
    </source>
</evidence>